<accession>A0A8T0MKR6</accession>
<organism evidence="2 3">
    <name type="scientific">Panicum virgatum</name>
    <name type="common">Blackwell switchgrass</name>
    <dbReference type="NCBI Taxonomy" id="38727"/>
    <lineage>
        <taxon>Eukaryota</taxon>
        <taxon>Viridiplantae</taxon>
        <taxon>Streptophyta</taxon>
        <taxon>Embryophyta</taxon>
        <taxon>Tracheophyta</taxon>
        <taxon>Spermatophyta</taxon>
        <taxon>Magnoliopsida</taxon>
        <taxon>Liliopsida</taxon>
        <taxon>Poales</taxon>
        <taxon>Poaceae</taxon>
        <taxon>PACMAD clade</taxon>
        <taxon>Panicoideae</taxon>
        <taxon>Panicodae</taxon>
        <taxon>Paniceae</taxon>
        <taxon>Panicinae</taxon>
        <taxon>Panicum</taxon>
        <taxon>Panicum sect. Hiantes</taxon>
    </lineage>
</organism>
<gene>
    <name evidence="2" type="ORF">PVAP13_9NG530246</name>
</gene>
<feature type="transmembrane region" description="Helical" evidence="1">
    <location>
        <begin position="24"/>
        <end position="46"/>
    </location>
</feature>
<name>A0A8T0MKR6_PANVG</name>
<keyword evidence="1" id="KW-0472">Membrane</keyword>
<proteinExistence type="predicted"/>
<evidence type="ECO:0000256" key="1">
    <source>
        <dbReference type="SAM" id="Phobius"/>
    </source>
</evidence>
<keyword evidence="3" id="KW-1185">Reference proteome</keyword>
<evidence type="ECO:0000313" key="2">
    <source>
        <dbReference type="EMBL" id="KAG2537757.1"/>
    </source>
</evidence>
<keyword evidence="1" id="KW-1133">Transmembrane helix</keyword>
<protein>
    <submittedName>
        <fullName evidence="2">Uncharacterized protein</fullName>
    </submittedName>
</protein>
<dbReference type="AlphaFoldDB" id="A0A8T0MKR6"/>
<dbReference type="EMBL" id="CM029054">
    <property type="protein sequence ID" value="KAG2537757.1"/>
    <property type="molecule type" value="Genomic_DNA"/>
</dbReference>
<reference evidence="2" key="1">
    <citation type="submission" date="2020-05" db="EMBL/GenBank/DDBJ databases">
        <title>WGS assembly of Panicum virgatum.</title>
        <authorList>
            <person name="Lovell J.T."/>
            <person name="Jenkins J."/>
            <person name="Shu S."/>
            <person name="Juenger T.E."/>
            <person name="Schmutz J."/>
        </authorList>
    </citation>
    <scope>NUCLEOTIDE SEQUENCE</scope>
    <source>
        <strain evidence="2">AP13</strain>
    </source>
</reference>
<sequence length="102" mass="11824">MADGNMHVWTSMSTCMAAFMDITNGYMCTNGCFDWLLIYVLLYMMFSVKKLSSMRICTYISNSLQWHRRDGATNISSMPYRGTNVFFPLFNSQSNSTLTEWH</sequence>
<keyword evidence="1" id="KW-0812">Transmembrane</keyword>
<dbReference type="Proteomes" id="UP000823388">
    <property type="component" value="Chromosome 9N"/>
</dbReference>
<comment type="caution">
    <text evidence="2">The sequence shown here is derived from an EMBL/GenBank/DDBJ whole genome shotgun (WGS) entry which is preliminary data.</text>
</comment>
<evidence type="ECO:0000313" key="3">
    <source>
        <dbReference type="Proteomes" id="UP000823388"/>
    </source>
</evidence>